<dbReference type="Proteomes" id="UP001153069">
    <property type="component" value="Unassembled WGS sequence"/>
</dbReference>
<dbReference type="AlphaFoldDB" id="A0A9N8EWY3"/>
<proteinExistence type="predicted"/>
<name>A0A9N8EWY3_9STRA</name>
<comment type="caution">
    <text evidence="1">The sequence shown here is derived from an EMBL/GenBank/DDBJ whole genome shotgun (WGS) entry which is preliminary data.</text>
</comment>
<sequence length="309" mass="34598">MMRSTDNTLIRPKVVSAKIPRQREHDDSAIIIVDAESHSVALTRWSATPEADHPLYLKRGRPDPRIQFTISCGKNCYLGEKFVQRTVSTGAFMCPVCRCIKPYKQKKLYLSFHFLVFSLGHTKVDDYVKCRSSRGKGCGNHFKMEVLEDQPKISTCILEKPLIHLLFQIQALGRENVRLAQQETVRQTYYQLTGFEPLEALIRAAAKDTNQRIAEGKANIYDDIVAAVTKVAPLLCSQEQKETIAKEIVKEGLSAGHGVMDGNCASMISEVERVFNIPGFQFADAYLNYFGPSSPKTSRSSFGSLTLKA</sequence>
<accession>A0A9N8EWY3</accession>
<evidence type="ECO:0000313" key="1">
    <source>
        <dbReference type="EMBL" id="CAB9528632.1"/>
    </source>
</evidence>
<evidence type="ECO:0000313" key="2">
    <source>
        <dbReference type="Proteomes" id="UP001153069"/>
    </source>
</evidence>
<gene>
    <name evidence="1" type="ORF">SEMRO_2277_G321710.1</name>
</gene>
<keyword evidence="2" id="KW-1185">Reference proteome</keyword>
<reference evidence="1" key="1">
    <citation type="submission" date="2020-06" db="EMBL/GenBank/DDBJ databases">
        <authorList>
            <consortium name="Plant Systems Biology data submission"/>
        </authorList>
    </citation>
    <scope>NUCLEOTIDE SEQUENCE</scope>
    <source>
        <strain evidence="1">D6</strain>
    </source>
</reference>
<dbReference type="EMBL" id="CAICTM010002275">
    <property type="protein sequence ID" value="CAB9528632.1"/>
    <property type="molecule type" value="Genomic_DNA"/>
</dbReference>
<protein>
    <submittedName>
        <fullName evidence="1">Uncharacterized protein</fullName>
    </submittedName>
</protein>
<organism evidence="1 2">
    <name type="scientific">Seminavis robusta</name>
    <dbReference type="NCBI Taxonomy" id="568900"/>
    <lineage>
        <taxon>Eukaryota</taxon>
        <taxon>Sar</taxon>
        <taxon>Stramenopiles</taxon>
        <taxon>Ochrophyta</taxon>
        <taxon>Bacillariophyta</taxon>
        <taxon>Bacillariophyceae</taxon>
        <taxon>Bacillariophycidae</taxon>
        <taxon>Naviculales</taxon>
        <taxon>Naviculaceae</taxon>
        <taxon>Seminavis</taxon>
    </lineage>
</organism>